<feature type="transmembrane region" description="Helical" evidence="1">
    <location>
        <begin position="338"/>
        <end position="358"/>
    </location>
</feature>
<proteinExistence type="predicted"/>
<protein>
    <submittedName>
        <fullName evidence="2">Uncharacterized protein</fullName>
    </submittedName>
</protein>
<keyword evidence="1" id="KW-1133">Transmembrane helix</keyword>
<dbReference type="RefSeq" id="WP_071077509.1">
    <property type="nucleotide sequence ID" value="NZ_LFKP01000008.1"/>
</dbReference>
<comment type="caution">
    <text evidence="2">The sequence shown here is derived from an EMBL/GenBank/DDBJ whole genome shotgun (WGS) entry which is preliminary data.</text>
</comment>
<evidence type="ECO:0000313" key="3">
    <source>
        <dbReference type="Proteomes" id="UP000179840"/>
    </source>
</evidence>
<reference evidence="2 3" key="1">
    <citation type="submission" date="2015-06" db="EMBL/GenBank/DDBJ databases">
        <title>Draft genome sequencing of a biphenyl-degrading bacterium, Janthinobacterium lividum MEG1.</title>
        <authorList>
            <person name="Shimodaira J."/>
            <person name="Hatta T."/>
        </authorList>
    </citation>
    <scope>NUCLEOTIDE SEQUENCE [LARGE SCALE GENOMIC DNA]</scope>
    <source>
        <strain evidence="2 3">MEG1</strain>
    </source>
</reference>
<dbReference type="EMBL" id="LFKP01000008">
    <property type="protein sequence ID" value="OHV96037.1"/>
    <property type="molecule type" value="Genomic_DNA"/>
</dbReference>
<accession>A0A1S1U6D9</accession>
<dbReference type="AlphaFoldDB" id="A0A1S1U6D9"/>
<keyword evidence="1" id="KW-0812">Transmembrane</keyword>
<dbReference type="Proteomes" id="UP000179840">
    <property type="component" value="Unassembled WGS sequence"/>
</dbReference>
<keyword evidence="1" id="KW-0472">Membrane</keyword>
<evidence type="ECO:0000313" key="2">
    <source>
        <dbReference type="EMBL" id="OHV96037.1"/>
    </source>
</evidence>
<gene>
    <name evidence="2" type="ORF">AKG95_14420</name>
</gene>
<name>A0A1S1U6D9_9BURK</name>
<evidence type="ECO:0000256" key="1">
    <source>
        <dbReference type="SAM" id="Phobius"/>
    </source>
</evidence>
<organism evidence="2 3">
    <name type="scientific">Janthinobacterium lividum</name>
    <dbReference type="NCBI Taxonomy" id="29581"/>
    <lineage>
        <taxon>Bacteria</taxon>
        <taxon>Pseudomonadati</taxon>
        <taxon>Pseudomonadota</taxon>
        <taxon>Betaproteobacteria</taxon>
        <taxon>Burkholderiales</taxon>
        <taxon>Oxalobacteraceae</taxon>
        <taxon>Janthinobacterium</taxon>
    </lineage>
</organism>
<sequence length="486" mass="54287">MTDPIPEELQQAATRQAEQAAHQHDDAEVIRLLGGQAFLGGLVFRRRILHFFHKNYDAVAPEFGLDVRLLIQICLAGEQLQRRYRLVFAATSLLMLLGYLLDMPALIVLGALVAAGANVSRANAASRHAQGFRRGNFNYAACVQQYGQHPIPKRIEDALPVPGQNLILYRGFIPFIGAGIQESGWSFNCALNAPRGENTKQSVTPFTATELYAHIKAALQAMQLPGLRCMDPVFVHGTQARGPEDLCSGPWQRPAQVIAAARLAQCLGTSERHMRHYLCVQIADWGGEIITTYYVRFVLRGNGLYVEFNRYFLGPVEDSYRKVDKLAKIRWQERLQRWLTACVLGPFMAFGATLILLVDELSRFAESFSMDRYVRERAKHIEYSASYNFGAGTSLREALSAPAWRHYFQRSDEDFNRKLIERKLLDELADFLEAHGYDSADIRERRTTILNNGIIVHGGNVQAEALAVGTGAKASKQDVAHAPVAA</sequence>